<dbReference type="Pfam" id="PF03478">
    <property type="entry name" value="Beta-prop_KIB1-4"/>
    <property type="match status" value="1"/>
</dbReference>
<dbReference type="OrthoDB" id="1070351at2759"/>
<evidence type="ECO:0000313" key="2">
    <source>
        <dbReference type="EMBL" id="KAG2310636.1"/>
    </source>
</evidence>
<name>A0A8X7VG37_BRACI</name>
<comment type="caution">
    <text evidence="2">The sequence shown here is derived from an EMBL/GenBank/DDBJ whole genome shotgun (WGS) entry which is preliminary data.</text>
</comment>
<proteinExistence type="predicted"/>
<dbReference type="PANTHER" id="PTHR31681:SF85">
    <property type="entry name" value="DUF295 DOMAIN-CONTAINING PROTEIN"/>
    <property type="match status" value="1"/>
</dbReference>
<feature type="domain" description="KIB1-4 beta-propeller" evidence="1">
    <location>
        <begin position="92"/>
        <end position="347"/>
    </location>
</feature>
<accession>A0A8X7VG37</accession>
<evidence type="ECO:0000259" key="1">
    <source>
        <dbReference type="Pfam" id="PF03478"/>
    </source>
</evidence>
<evidence type="ECO:0000313" key="3">
    <source>
        <dbReference type="Proteomes" id="UP000886595"/>
    </source>
</evidence>
<dbReference type="Proteomes" id="UP000886595">
    <property type="component" value="Unassembled WGS sequence"/>
</dbReference>
<keyword evidence="3" id="KW-1185">Reference proteome</keyword>
<dbReference type="AlphaFoldDB" id="A0A8X7VG37"/>
<dbReference type="InterPro" id="IPR005174">
    <property type="entry name" value="KIB1-4_b-propeller"/>
</dbReference>
<dbReference type="EMBL" id="JAAMPC010000005">
    <property type="protein sequence ID" value="KAG2310636.1"/>
    <property type="molecule type" value="Genomic_DNA"/>
</dbReference>
<gene>
    <name evidence="2" type="ORF">Bca52824_022193</name>
</gene>
<protein>
    <recommendedName>
        <fullName evidence="1">KIB1-4 beta-propeller domain-containing protein</fullName>
    </recommendedName>
</protein>
<reference evidence="2 3" key="1">
    <citation type="submission" date="2020-02" db="EMBL/GenBank/DDBJ databases">
        <authorList>
            <person name="Ma Q."/>
            <person name="Huang Y."/>
            <person name="Song X."/>
            <person name="Pei D."/>
        </authorList>
    </citation>
    <scope>NUCLEOTIDE SEQUENCE [LARGE SCALE GENOMIC DNA]</scope>
    <source>
        <strain evidence="2">Sxm20200214</strain>
        <tissue evidence="2">Leaf</tissue>
    </source>
</reference>
<organism evidence="2 3">
    <name type="scientific">Brassica carinata</name>
    <name type="common">Ethiopian mustard</name>
    <name type="synonym">Abyssinian cabbage</name>
    <dbReference type="NCBI Taxonomy" id="52824"/>
    <lineage>
        <taxon>Eukaryota</taxon>
        <taxon>Viridiplantae</taxon>
        <taxon>Streptophyta</taxon>
        <taxon>Embryophyta</taxon>
        <taxon>Tracheophyta</taxon>
        <taxon>Spermatophyta</taxon>
        <taxon>Magnoliopsida</taxon>
        <taxon>eudicotyledons</taxon>
        <taxon>Gunneridae</taxon>
        <taxon>Pentapetalae</taxon>
        <taxon>rosids</taxon>
        <taxon>malvids</taxon>
        <taxon>Brassicales</taxon>
        <taxon>Brassicaceae</taxon>
        <taxon>Brassiceae</taxon>
        <taxon>Brassica</taxon>
    </lineage>
</organism>
<sequence length="382" mass="42380">MSLFLSRLVKPALVRRSSSVSLLISNGFSTSLRQSPPCSIIGAKPCLPLEYFYRSGLGTLIIANANVADMSCLVRLEKKVPVDLVHNDPDDTMVTIGASHGWVASLKDDGILRLHDDLNPVASDTDPKRIQLPPLVTLPHCQTKIITNVSMSSSSPEDDEDCVVAVKFLGPQLSFCRPAQSKPEWTNIKIENSCFYSSRVMFSKKDNVFRIPGSGGHLIGSWDLREPNDKLKLQNVRFENLPPKLPTPIRELMDSCTKSEHLVESPSNGETFLVKQYRKTAKFVEGVAQMKTQFLMVFKLDEEGNAVYTQDMGDLTMFLSMSEPFCVPSTSFPGLLPNNVYILDFDETAMVNLVDGYPFVSTNGESDAPYYIPPQNILDSES</sequence>
<dbReference type="PANTHER" id="PTHR31681">
    <property type="entry name" value="C2H2-LIKE ZINC FINGER PROTEIN"/>
    <property type="match status" value="1"/>
</dbReference>